<dbReference type="FunFam" id="3.40.50.1260:FF:000001">
    <property type="entry name" value="Phosphoglycerate kinase"/>
    <property type="match status" value="1"/>
</dbReference>
<feature type="binding site" evidence="14">
    <location>
        <position position="113"/>
    </location>
    <ligand>
        <name>substrate</name>
    </ligand>
</feature>
<evidence type="ECO:0000256" key="7">
    <source>
        <dbReference type="ARBA" id="ARBA00016471"/>
    </source>
</evidence>
<dbReference type="PANTHER" id="PTHR11406">
    <property type="entry name" value="PHOSPHOGLYCERATE KINASE"/>
    <property type="match status" value="1"/>
</dbReference>
<comment type="caution">
    <text evidence="14">Lacks conserved residue(s) required for the propagation of feature annotation.</text>
</comment>
<evidence type="ECO:0000256" key="5">
    <source>
        <dbReference type="ARBA" id="ARBA00011245"/>
    </source>
</evidence>
<dbReference type="GO" id="GO:0006096">
    <property type="term" value="P:glycolytic process"/>
    <property type="evidence" value="ECO:0007669"/>
    <property type="project" value="UniProtKB-UniRule"/>
</dbReference>
<dbReference type="PIRSF" id="PIRSF000724">
    <property type="entry name" value="Pgk"/>
    <property type="match status" value="1"/>
</dbReference>
<dbReference type="RefSeq" id="WP_045094516.1">
    <property type="nucleotide sequence ID" value="NZ_LN614827.1"/>
</dbReference>
<feature type="binding site" evidence="14">
    <location>
        <position position="36"/>
    </location>
    <ligand>
        <name>substrate</name>
    </ligand>
</feature>
<keyword evidence="9 14" id="KW-0808">Transferase</keyword>
<evidence type="ECO:0000256" key="15">
    <source>
        <dbReference type="PIRSR" id="PIRSR000724-1"/>
    </source>
</evidence>
<evidence type="ECO:0000256" key="16">
    <source>
        <dbReference type="PIRSR" id="PIRSR000724-2"/>
    </source>
</evidence>
<reference evidence="19" key="1">
    <citation type="submission" date="2014-09" db="EMBL/GenBank/DDBJ databases">
        <authorList>
            <person name="Gomez-Valero L."/>
        </authorList>
    </citation>
    <scope>NUCLEOTIDE SEQUENCE [LARGE SCALE GENOMIC DNA]</scope>
    <source>
        <strain evidence="19">ATCC700992</strain>
    </source>
</reference>
<dbReference type="InterPro" id="IPR015824">
    <property type="entry name" value="Phosphoglycerate_kinase_N"/>
</dbReference>
<keyword evidence="11 14" id="KW-0418">Kinase</keyword>
<sequence>MNLIKMSDINLKNKRVLIREDLNVPIKDGIITSDQRLQAALPTLKAALNAGAAVMVLSHLGRPEEGTFDSRFSLQPIADYLKENLNYPVRFITDYLDGIAIQPGELVVCENVRFNPGEKNNDSDLAKKLAKLCDVFVMDAFGTAHRAQASTYGVAQYAPVAVAGPLLVKELEALHKVLQAPEKPIVAIVGGAKVSSKLSLLKQLVCMVNYLIPGGGIANTFLKAQGFEIGVSLYEPELLDEARAIIALAKEKGCVIPLPTDVVVGKTFSEHCPAFNKSLAHVAIDDMILDIGPDTISNYLDIIDLAKTIIWNGPVGVFEFAQFAYGTRALAIAIAESDAFSIAGGGDTLAAVDLYDLNQQISYISTGGGAFLEYLEGKTLPAVAILQERAKDVTPN</sequence>
<evidence type="ECO:0000256" key="12">
    <source>
        <dbReference type="ARBA" id="ARBA00022840"/>
    </source>
</evidence>
<comment type="subcellular location">
    <subcellularLocation>
        <location evidence="2 14">Cytoplasm</location>
    </subcellularLocation>
</comment>
<evidence type="ECO:0000256" key="9">
    <source>
        <dbReference type="ARBA" id="ARBA00022679"/>
    </source>
</evidence>
<dbReference type="GO" id="GO:0043531">
    <property type="term" value="F:ADP binding"/>
    <property type="evidence" value="ECO:0007669"/>
    <property type="project" value="TreeGrafter"/>
</dbReference>
<dbReference type="GO" id="GO:0005524">
    <property type="term" value="F:ATP binding"/>
    <property type="evidence" value="ECO:0007669"/>
    <property type="project" value="UniProtKB-KW"/>
</dbReference>
<dbReference type="InterPro" id="IPR036043">
    <property type="entry name" value="Phosphoglycerate_kinase_sf"/>
</dbReference>
<keyword evidence="12 14" id="KW-0067">ATP-binding</keyword>
<protein>
    <recommendedName>
        <fullName evidence="7 14">Phosphoglycerate kinase</fullName>
        <ecNumber evidence="6 14">2.7.2.3</ecNumber>
    </recommendedName>
</protein>
<comment type="similarity">
    <text evidence="4 14 17">Belongs to the phosphoglycerate kinase family.</text>
</comment>
<evidence type="ECO:0000313" key="18">
    <source>
        <dbReference type="EMBL" id="CEG55675.1"/>
    </source>
</evidence>
<evidence type="ECO:0000313" key="19">
    <source>
        <dbReference type="Proteomes" id="UP000032430"/>
    </source>
</evidence>
<dbReference type="PRINTS" id="PR00477">
    <property type="entry name" value="PHGLYCKINASE"/>
</dbReference>
<dbReference type="STRING" id="1212491.LFA_0197"/>
<dbReference type="PROSITE" id="PS00111">
    <property type="entry name" value="PGLYCERATE_KINASE"/>
    <property type="match status" value="1"/>
</dbReference>
<dbReference type="EC" id="2.7.2.3" evidence="6 14"/>
<feature type="binding site" evidence="14 16">
    <location>
        <position position="319"/>
    </location>
    <ligand>
        <name>ATP</name>
        <dbReference type="ChEBI" id="CHEBI:30616"/>
    </ligand>
</feature>
<feature type="binding site" evidence="14 16">
    <location>
        <begin position="345"/>
        <end position="348"/>
    </location>
    <ligand>
        <name>ATP</name>
        <dbReference type="ChEBI" id="CHEBI:30616"/>
    </ligand>
</feature>
<evidence type="ECO:0000256" key="1">
    <source>
        <dbReference type="ARBA" id="ARBA00000642"/>
    </source>
</evidence>
<accession>A0A098G2G2</accession>
<evidence type="ECO:0000256" key="13">
    <source>
        <dbReference type="ARBA" id="ARBA00023152"/>
    </source>
</evidence>
<evidence type="ECO:0000256" key="11">
    <source>
        <dbReference type="ARBA" id="ARBA00022777"/>
    </source>
</evidence>
<name>A0A098G2G2_9GAMM</name>
<feature type="binding site" evidence="14 15">
    <location>
        <begin position="59"/>
        <end position="62"/>
    </location>
    <ligand>
        <name>substrate</name>
    </ligand>
</feature>
<feature type="binding site" evidence="14">
    <location>
        <position position="146"/>
    </location>
    <ligand>
        <name>substrate</name>
    </ligand>
</feature>
<dbReference type="PANTHER" id="PTHR11406:SF23">
    <property type="entry name" value="PHOSPHOGLYCERATE KINASE 1, CHLOROPLASTIC-RELATED"/>
    <property type="match status" value="1"/>
</dbReference>
<comment type="catalytic activity">
    <reaction evidence="1 14 17">
        <text>(2R)-3-phosphoglycerate + ATP = (2R)-3-phospho-glyceroyl phosphate + ADP</text>
        <dbReference type="Rhea" id="RHEA:14801"/>
        <dbReference type="ChEBI" id="CHEBI:30616"/>
        <dbReference type="ChEBI" id="CHEBI:57604"/>
        <dbReference type="ChEBI" id="CHEBI:58272"/>
        <dbReference type="ChEBI" id="CHEBI:456216"/>
        <dbReference type="EC" id="2.7.2.3"/>
    </reaction>
</comment>
<feature type="binding site" evidence="14 15">
    <location>
        <begin position="21"/>
        <end position="23"/>
    </location>
    <ligand>
        <name>substrate</name>
    </ligand>
</feature>
<dbReference type="HOGENOM" id="CLU_025427_0_2_6"/>
<dbReference type="HAMAP" id="MF_00145">
    <property type="entry name" value="Phosphoglyc_kinase"/>
    <property type="match status" value="1"/>
</dbReference>
<comment type="pathway">
    <text evidence="3 14">Carbohydrate degradation; glycolysis; pyruvate from D-glyceraldehyde 3-phosphate: step 2/5.</text>
</comment>
<evidence type="ECO:0000256" key="4">
    <source>
        <dbReference type="ARBA" id="ARBA00008982"/>
    </source>
</evidence>
<dbReference type="SUPFAM" id="SSF53748">
    <property type="entry name" value="Phosphoglycerate kinase"/>
    <property type="match status" value="1"/>
</dbReference>
<keyword evidence="10 14" id="KW-0547">Nucleotide-binding</keyword>
<dbReference type="GO" id="GO:0004618">
    <property type="term" value="F:phosphoglycerate kinase activity"/>
    <property type="evidence" value="ECO:0007669"/>
    <property type="project" value="UniProtKB-UniRule"/>
</dbReference>
<dbReference type="GO" id="GO:0006094">
    <property type="term" value="P:gluconeogenesis"/>
    <property type="evidence" value="ECO:0007669"/>
    <property type="project" value="TreeGrafter"/>
</dbReference>
<evidence type="ECO:0000256" key="17">
    <source>
        <dbReference type="RuleBase" id="RU000532"/>
    </source>
</evidence>
<dbReference type="GO" id="GO:0005829">
    <property type="term" value="C:cytosol"/>
    <property type="evidence" value="ECO:0007669"/>
    <property type="project" value="TreeGrafter"/>
</dbReference>
<feature type="binding site" evidence="14 16">
    <location>
        <position position="197"/>
    </location>
    <ligand>
        <name>ATP</name>
        <dbReference type="ChEBI" id="CHEBI:30616"/>
    </ligand>
</feature>
<organism evidence="18 19">
    <name type="scientific">Legionella fallonii LLAP-10</name>
    <dbReference type="NCBI Taxonomy" id="1212491"/>
    <lineage>
        <taxon>Bacteria</taxon>
        <taxon>Pseudomonadati</taxon>
        <taxon>Pseudomonadota</taxon>
        <taxon>Gammaproteobacteria</taxon>
        <taxon>Legionellales</taxon>
        <taxon>Legionellaceae</taxon>
        <taxon>Legionella</taxon>
    </lineage>
</organism>
<comment type="subunit">
    <text evidence="5 14">Monomer.</text>
</comment>
<dbReference type="FunFam" id="3.40.50.1260:FF:000002">
    <property type="entry name" value="Phosphoglycerate kinase"/>
    <property type="match status" value="1"/>
</dbReference>
<dbReference type="AlphaFoldDB" id="A0A098G2G2"/>
<feature type="binding site" evidence="15">
    <location>
        <position position="36"/>
    </location>
    <ligand>
        <name>(2R)-3-phosphoglycerate</name>
        <dbReference type="ChEBI" id="CHEBI:58272"/>
    </ligand>
</feature>
<proteinExistence type="inferred from homology"/>
<dbReference type="UniPathway" id="UPA00109">
    <property type="reaction ID" value="UER00185"/>
</dbReference>
<evidence type="ECO:0000256" key="6">
    <source>
        <dbReference type="ARBA" id="ARBA00013061"/>
    </source>
</evidence>
<dbReference type="InterPro" id="IPR001576">
    <property type="entry name" value="Phosphoglycerate_kinase"/>
</dbReference>
<evidence type="ECO:0000256" key="10">
    <source>
        <dbReference type="ARBA" id="ARBA00022741"/>
    </source>
</evidence>
<evidence type="ECO:0000256" key="8">
    <source>
        <dbReference type="ARBA" id="ARBA00022490"/>
    </source>
</evidence>
<feature type="binding site" evidence="15">
    <location>
        <position position="113"/>
    </location>
    <ligand>
        <name>(2R)-3-phosphoglycerate</name>
        <dbReference type="ChEBI" id="CHEBI:58272"/>
    </ligand>
</feature>
<dbReference type="KEGG" id="lfa:LFA_0197"/>
<keyword evidence="19" id="KW-1185">Reference proteome</keyword>
<evidence type="ECO:0000256" key="14">
    <source>
        <dbReference type="HAMAP-Rule" id="MF_00145"/>
    </source>
</evidence>
<keyword evidence="8 14" id="KW-0963">Cytoplasm</keyword>
<dbReference type="OrthoDB" id="9808460at2"/>
<dbReference type="Proteomes" id="UP000032430">
    <property type="component" value="Chromosome I"/>
</dbReference>
<gene>
    <name evidence="14 18" type="primary">pgk</name>
    <name evidence="18" type="ORF">LFA_0197</name>
</gene>
<evidence type="ECO:0000256" key="3">
    <source>
        <dbReference type="ARBA" id="ARBA00004838"/>
    </source>
</evidence>
<dbReference type="InterPro" id="IPR015911">
    <property type="entry name" value="Phosphoglycerate_kinase_CS"/>
</dbReference>
<dbReference type="Gene3D" id="3.40.50.1260">
    <property type="entry name" value="Phosphoglycerate kinase, N-terminal domain"/>
    <property type="match status" value="2"/>
</dbReference>
<dbReference type="Pfam" id="PF00162">
    <property type="entry name" value="PGK"/>
    <property type="match status" value="1"/>
</dbReference>
<feature type="binding site" evidence="15">
    <location>
        <position position="146"/>
    </location>
    <ligand>
        <name>(2R)-3-phosphoglycerate</name>
        <dbReference type="ChEBI" id="CHEBI:58272"/>
    </ligand>
</feature>
<keyword evidence="13 14" id="KW-0324">Glycolysis</keyword>
<evidence type="ECO:0000256" key="2">
    <source>
        <dbReference type="ARBA" id="ARBA00004496"/>
    </source>
</evidence>
<dbReference type="EMBL" id="LN614827">
    <property type="protein sequence ID" value="CEG55675.1"/>
    <property type="molecule type" value="Genomic_DNA"/>
</dbReference>